<keyword evidence="1" id="KW-0812">Transmembrane</keyword>
<accession>A0A1H6K0G2</accession>
<sequence>MEKQPSKQLLSRSNFLQFFTAVYFFLYIFPFPLNYIPFVGKIFNWYHQTIEILTFGQEKPFWV</sequence>
<evidence type="ECO:0000313" key="3">
    <source>
        <dbReference type="Proteomes" id="UP000199634"/>
    </source>
</evidence>
<keyword evidence="3" id="KW-1185">Reference proteome</keyword>
<evidence type="ECO:0000313" key="2">
    <source>
        <dbReference type="EMBL" id="SEH66752.1"/>
    </source>
</evidence>
<name>A0A1H6K0G2_9FLAO</name>
<proteinExistence type="predicted"/>
<organism evidence="2 3">
    <name type="scientific">Paenimyroides marinum</name>
    <dbReference type="NCBI Taxonomy" id="1159016"/>
    <lineage>
        <taxon>Bacteria</taxon>
        <taxon>Pseudomonadati</taxon>
        <taxon>Bacteroidota</taxon>
        <taxon>Flavobacteriia</taxon>
        <taxon>Flavobacteriales</taxon>
        <taxon>Flavobacteriaceae</taxon>
        <taxon>Paenimyroides</taxon>
    </lineage>
</organism>
<dbReference type="STRING" id="1159016.SAMN02927937_00766"/>
<reference evidence="2 3" key="1">
    <citation type="submission" date="2016-10" db="EMBL/GenBank/DDBJ databases">
        <authorList>
            <person name="de Groot N.N."/>
        </authorList>
    </citation>
    <scope>NUCLEOTIDE SEQUENCE [LARGE SCALE GENOMIC DNA]</scope>
    <source>
        <strain evidence="2 3">CGMCC 1.10825</strain>
    </source>
</reference>
<gene>
    <name evidence="2" type="ORF">SAMN02927937_00766</name>
</gene>
<dbReference type="EMBL" id="FNXE01000007">
    <property type="protein sequence ID" value="SEH66752.1"/>
    <property type="molecule type" value="Genomic_DNA"/>
</dbReference>
<dbReference type="Proteomes" id="UP000199634">
    <property type="component" value="Unassembled WGS sequence"/>
</dbReference>
<keyword evidence="1" id="KW-1133">Transmembrane helix</keyword>
<feature type="transmembrane region" description="Helical" evidence="1">
    <location>
        <begin position="15"/>
        <end position="36"/>
    </location>
</feature>
<keyword evidence="1" id="KW-0472">Membrane</keyword>
<dbReference type="AlphaFoldDB" id="A0A1H6K0G2"/>
<evidence type="ECO:0000256" key="1">
    <source>
        <dbReference type="SAM" id="Phobius"/>
    </source>
</evidence>
<protein>
    <submittedName>
        <fullName evidence="2">Uncharacterized protein</fullName>
    </submittedName>
</protein>